<evidence type="ECO:0000256" key="7">
    <source>
        <dbReference type="HAMAP-Rule" id="MF_02065"/>
    </source>
</evidence>
<evidence type="ECO:0000313" key="10">
    <source>
        <dbReference type="Proteomes" id="UP000439550"/>
    </source>
</evidence>
<dbReference type="Pfam" id="PF02618">
    <property type="entry name" value="YceG"/>
    <property type="match status" value="1"/>
</dbReference>
<reference evidence="9 10" key="1">
    <citation type="submission" date="2019-10" db="EMBL/GenBank/DDBJ databases">
        <authorList>
            <person name="Dong K."/>
        </authorList>
    </citation>
    <scope>NUCLEOTIDE SEQUENCE [LARGE SCALE GENOMIC DNA]</scope>
    <source>
        <strain evidence="9 10">DSM 28960</strain>
    </source>
</reference>
<dbReference type="OrthoDB" id="9814591at2"/>
<protein>
    <recommendedName>
        <fullName evidence="7">Endolytic murein transglycosylase</fullName>
        <ecNumber evidence="7">4.2.2.29</ecNumber>
    </recommendedName>
    <alternativeName>
        <fullName evidence="7">Peptidoglycan lytic transglycosylase</fullName>
    </alternativeName>
    <alternativeName>
        <fullName evidence="7">Peptidoglycan polymerization terminase</fullName>
    </alternativeName>
</protein>
<keyword evidence="10" id="KW-1185">Reference proteome</keyword>
<organism evidence="9 10">
    <name type="scientific">Lactococcus hircilactis</name>
    <dbReference type="NCBI Taxonomy" id="1494462"/>
    <lineage>
        <taxon>Bacteria</taxon>
        <taxon>Bacillati</taxon>
        <taxon>Bacillota</taxon>
        <taxon>Bacilli</taxon>
        <taxon>Lactobacillales</taxon>
        <taxon>Streptococcaceae</taxon>
        <taxon>Lactococcus</taxon>
    </lineage>
</organism>
<proteinExistence type="inferred from homology"/>
<dbReference type="EMBL" id="WITJ01000004">
    <property type="protein sequence ID" value="MQW39024.1"/>
    <property type="molecule type" value="Genomic_DNA"/>
</dbReference>
<feature type="region of interest" description="Disordered" evidence="8">
    <location>
        <begin position="137"/>
        <end position="193"/>
    </location>
</feature>
<dbReference type="GO" id="GO:0009252">
    <property type="term" value="P:peptidoglycan biosynthetic process"/>
    <property type="evidence" value="ECO:0007669"/>
    <property type="project" value="UniProtKB-UniRule"/>
</dbReference>
<dbReference type="NCBIfam" id="TIGR00247">
    <property type="entry name" value="endolytic transglycosylase MltG"/>
    <property type="match status" value="1"/>
</dbReference>
<name>A0A7X2CZV4_9LACT</name>
<accession>A0A7X2CZV4</accession>
<comment type="caution">
    <text evidence="9">The sequence shown here is derived from an EMBL/GenBank/DDBJ whole genome shotgun (WGS) entry which is preliminary data.</text>
</comment>
<dbReference type="InterPro" id="IPR003770">
    <property type="entry name" value="MLTG-like"/>
</dbReference>
<evidence type="ECO:0000256" key="8">
    <source>
        <dbReference type="SAM" id="MobiDB-lite"/>
    </source>
</evidence>
<keyword evidence="3 7" id="KW-1133">Transmembrane helix</keyword>
<comment type="catalytic activity">
    <reaction evidence="7">
        <text>a peptidoglycan chain = a peptidoglycan chain with N-acetyl-1,6-anhydromuramyl-[peptide] at the reducing end + a peptidoglycan chain with N-acetylglucosamine at the non-reducing end.</text>
        <dbReference type="EC" id="4.2.2.29"/>
    </reaction>
</comment>
<keyword evidence="5 7" id="KW-0456">Lyase</keyword>
<dbReference type="RefSeq" id="WP_153495656.1">
    <property type="nucleotide sequence ID" value="NZ_CBCRWP010000013.1"/>
</dbReference>
<dbReference type="GO" id="GO:0071555">
    <property type="term" value="P:cell wall organization"/>
    <property type="evidence" value="ECO:0007669"/>
    <property type="project" value="UniProtKB-KW"/>
</dbReference>
<gene>
    <name evidence="7 9" type="primary">mltG</name>
    <name evidence="9" type="ORF">GHI93_03525</name>
</gene>
<keyword evidence="2 7" id="KW-0812">Transmembrane</keyword>
<feature type="compositionally biased region" description="Basic and acidic residues" evidence="8">
    <location>
        <begin position="79"/>
        <end position="98"/>
    </location>
</feature>
<comment type="function">
    <text evidence="7">Functions as a peptidoglycan terminase that cleaves nascent peptidoglycan strands endolytically to terminate their elongation.</text>
</comment>
<dbReference type="EC" id="4.2.2.29" evidence="7"/>
<evidence type="ECO:0000256" key="6">
    <source>
        <dbReference type="ARBA" id="ARBA00023316"/>
    </source>
</evidence>
<feature type="transmembrane region" description="Helical" evidence="7">
    <location>
        <begin position="195"/>
        <end position="219"/>
    </location>
</feature>
<evidence type="ECO:0000313" key="9">
    <source>
        <dbReference type="EMBL" id="MQW39024.1"/>
    </source>
</evidence>
<keyword evidence="6 7" id="KW-0961">Cell wall biogenesis/degradation</keyword>
<dbReference type="HAMAP" id="MF_02065">
    <property type="entry name" value="MltG"/>
    <property type="match status" value="1"/>
</dbReference>
<evidence type="ECO:0000256" key="5">
    <source>
        <dbReference type="ARBA" id="ARBA00023239"/>
    </source>
</evidence>
<dbReference type="Proteomes" id="UP000439550">
    <property type="component" value="Unassembled WGS sequence"/>
</dbReference>
<dbReference type="Gene3D" id="3.30.160.60">
    <property type="entry name" value="Classic Zinc Finger"/>
    <property type="match status" value="1"/>
</dbReference>
<dbReference type="AlphaFoldDB" id="A0A7X2CZV4"/>
<dbReference type="GO" id="GO:0005886">
    <property type="term" value="C:plasma membrane"/>
    <property type="evidence" value="ECO:0007669"/>
    <property type="project" value="UniProtKB-SubCell"/>
</dbReference>
<dbReference type="Gene3D" id="3.30.1490.480">
    <property type="entry name" value="Endolytic murein transglycosylase"/>
    <property type="match status" value="1"/>
</dbReference>
<sequence length="565" mass="63206">MVEKDTTEFSRESFKEKILRQLEEGNEGRMVKQDFEKRSQEEPTLPQFLQEKEPAFTRKNGLPHIPDDFDLPTPFNKGDFGEKLKQQNDQPKEPGEVTKEDFLKASSEPYHFDKNNFDAIKKEVEYQAPLAFERPIFDPIDQPHYSRKSAQTQDEFTQGEDGVEKMPQTKRQNSKHPAPKHKNKKKNKKKKTKNTAGRIIAVIVVIFVLAAAAAGWYSYSYVKSGVLPLNPKDHTIKAINIPAGSSSKQIGSILEKDGIIRNGAIFQYYTKFKNYTGFKSGYYNLSPSMSLSSIAKDLQEGGTQKPVDPTLGKVTIPEGLTLEQIAKRITINADEKNAKTPFSEADFMKVVQDPTFIAKMATAYPNLFKSLPQKSAGVKYQLEGYLFPATYDYTKKSTVETLVTSMIEAMNTQLTPYYSQIASSTRSVNQVLSLASIVEKEANNDDDRRNVAGTFNNREAAGMTLDSNSTVLYAEGKLGDHTTLTQDATINTSLNSPYNTYLYKGAGPGPIDSPSLSSITAVLKPAQNQYYYFVADVTTGKVYFAKTLAEQNENVQTYVNAKLKK</sequence>
<feature type="region of interest" description="Disordered" evidence="8">
    <location>
        <begin position="58"/>
        <end position="98"/>
    </location>
</feature>
<comment type="subcellular location">
    <subcellularLocation>
        <location evidence="7">Cell membrane</location>
        <topology evidence="7">Single-pass membrane protein</topology>
    </subcellularLocation>
</comment>
<keyword evidence="4 7" id="KW-0472">Membrane</keyword>
<feature type="site" description="Important for catalytic activity" evidence="7">
    <location>
        <position position="441"/>
    </location>
</feature>
<feature type="compositionally biased region" description="Basic residues" evidence="8">
    <location>
        <begin position="172"/>
        <end position="193"/>
    </location>
</feature>
<keyword evidence="1 7" id="KW-1003">Cell membrane</keyword>
<dbReference type="CDD" id="cd08010">
    <property type="entry name" value="MltG_like"/>
    <property type="match status" value="1"/>
</dbReference>
<dbReference type="GO" id="GO:0008932">
    <property type="term" value="F:lytic endotransglycosylase activity"/>
    <property type="evidence" value="ECO:0007669"/>
    <property type="project" value="UniProtKB-UniRule"/>
</dbReference>
<evidence type="ECO:0000256" key="2">
    <source>
        <dbReference type="ARBA" id="ARBA00022692"/>
    </source>
</evidence>
<dbReference type="PANTHER" id="PTHR30518">
    <property type="entry name" value="ENDOLYTIC MUREIN TRANSGLYCOSYLASE"/>
    <property type="match status" value="1"/>
</dbReference>
<dbReference type="PANTHER" id="PTHR30518:SF2">
    <property type="entry name" value="ENDOLYTIC MUREIN TRANSGLYCOSYLASE"/>
    <property type="match status" value="1"/>
</dbReference>
<evidence type="ECO:0000256" key="1">
    <source>
        <dbReference type="ARBA" id="ARBA00022475"/>
    </source>
</evidence>
<comment type="similarity">
    <text evidence="7">Belongs to the transglycosylase MltG family.</text>
</comment>
<evidence type="ECO:0000256" key="3">
    <source>
        <dbReference type="ARBA" id="ARBA00022989"/>
    </source>
</evidence>
<evidence type="ECO:0000256" key="4">
    <source>
        <dbReference type="ARBA" id="ARBA00023136"/>
    </source>
</evidence>